<accession>A0A6G0U0H3</accession>
<dbReference type="InterPro" id="IPR027417">
    <property type="entry name" value="P-loop_NTPase"/>
</dbReference>
<keyword evidence="7 8" id="KW-0472">Membrane</keyword>
<feature type="transmembrane region" description="Helical" evidence="8">
    <location>
        <begin position="1022"/>
        <end position="1042"/>
    </location>
</feature>
<feature type="transmembrane region" description="Helical" evidence="8">
    <location>
        <begin position="733"/>
        <end position="755"/>
    </location>
</feature>
<feature type="transmembrane region" description="Helical" evidence="8">
    <location>
        <begin position="810"/>
        <end position="829"/>
    </location>
</feature>
<comment type="caution">
    <text evidence="11">The sequence shown here is derived from an EMBL/GenBank/DDBJ whole genome shotgun (WGS) entry which is preliminary data.</text>
</comment>
<dbReference type="OrthoDB" id="6500128at2759"/>
<dbReference type="SMART" id="SM00382">
    <property type="entry name" value="AAA"/>
    <property type="match status" value="2"/>
</dbReference>
<dbReference type="GO" id="GO:0140359">
    <property type="term" value="F:ABC-type transporter activity"/>
    <property type="evidence" value="ECO:0007669"/>
    <property type="project" value="InterPro"/>
</dbReference>
<dbReference type="PANTHER" id="PTHR24223:SF448">
    <property type="entry name" value="FI20146P1-RELATED"/>
    <property type="match status" value="1"/>
</dbReference>
<evidence type="ECO:0000256" key="2">
    <source>
        <dbReference type="ARBA" id="ARBA00022448"/>
    </source>
</evidence>
<dbReference type="CDD" id="cd03250">
    <property type="entry name" value="ABCC_MRP_domain1"/>
    <property type="match status" value="1"/>
</dbReference>
<keyword evidence="4" id="KW-0547">Nucleotide-binding</keyword>
<dbReference type="PANTHER" id="PTHR24223">
    <property type="entry name" value="ATP-BINDING CASSETTE SUB-FAMILY C"/>
    <property type="match status" value="1"/>
</dbReference>
<name>A0A6G0U0H3_APHGL</name>
<dbReference type="InterPro" id="IPR050173">
    <property type="entry name" value="ABC_transporter_C-like"/>
</dbReference>
<keyword evidence="3 8" id="KW-0812">Transmembrane</keyword>
<dbReference type="PROSITE" id="PS00211">
    <property type="entry name" value="ABC_TRANSPORTER_1"/>
    <property type="match status" value="2"/>
</dbReference>
<reference evidence="11 12" key="1">
    <citation type="submission" date="2019-08" db="EMBL/GenBank/DDBJ databases">
        <title>The genome of the soybean aphid Biotype 1, its phylome, world population structure and adaptation to the North American continent.</title>
        <authorList>
            <person name="Giordano R."/>
            <person name="Donthu R.K."/>
            <person name="Hernandez A.G."/>
            <person name="Wright C.L."/>
            <person name="Zimin A.V."/>
        </authorList>
    </citation>
    <scope>NUCLEOTIDE SEQUENCE [LARGE SCALE GENOMIC DNA]</scope>
    <source>
        <tissue evidence="11">Whole aphids</tissue>
    </source>
</reference>
<dbReference type="Gene3D" id="1.20.1560.10">
    <property type="entry name" value="ABC transporter type 1, transmembrane domain"/>
    <property type="match status" value="2"/>
</dbReference>
<dbReference type="PROSITE" id="PS50893">
    <property type="entry name" value="ABC_TRANSPORTER_2"/>
    <property type="match status" value="2"/>
</dbReference>
<dbReference type="FunFam" id="3.40.50.300:FF:000163">
    <property type="entry name" value="Multidrug resistance-associated protein member 4"/>
    <property type="match status" value="1"/>
</dbReference>
<dbReference type="Gene3D" id="3.40.50.300">
    <property type="entry name" value="P-loop containing nucleotide triphosphate hydrolases"/>
    <property type="match status" value="2"/>
</dbReference>
<evidence type="ECO:0000256" key="3">
    <source>
        <dbReference type="ARBA" id="ARBA00022692"/>
    </source>
</evidence>
<dbReference type="FunFam" id="3.40.50.300:FF:000482">
    <property type="entry name" value="Multidrug resistance-associated protein member 4"/>
    <property type="match status" value="1"/>
</dbReference>
<evidence type="ECO:0000259" key="9">
    <source>
        <dbReference type="PROSITE" id="PS50893"/>
    </source>
</evidence>
<proteinExistence type="predicted"/>
<gene>
    <name evidence="11" type="ORF">AGLY_002506</name>
</gene>
<dbReference type="GO" id="GO:0016020">
    <property type="term" value="C:membrane"/>
    <property type="evidence" value="ECO:0007669"/>
    <property type="project" value="UniProtKB-SubCell"/>
</dbReference>
<feature type="domain" description="ABC transmembrane type-1" evidence="10">
    <location>
        <begin position="747"/>
        <end position="1086"/>
    </location>
</feature>
<feature type="transmembrane region" description="Helical" evidence="8">
    <location>
        <begin position="338"/>
        <end position="367"/>
    </location>
</feature>
<protein>
    <recommendedName>
        <fullName evidence="13">Multidrug resistance-associated protein lethal(2)03659</fullName>
    </recommendedName>
</protein>
<evidence type="ECO:0000256" key="4">
    <source>
        <dbReference type="ARBA" id="ARBA00022741"/>
    </source>
</evidence>
<evidence type="ECO:0000256" key="8">
    <source>
        <dbReference type="SAM" id="Phobius"/>
    </source>
</evidence>
<organism evidence="11 12">
    <name type="scientific">Aphis glycines</name>
    <name type="common">Soybean aphid</name>
    <dbReference type="NCBI Taxonomy" id="307491"/>
    <lineage>
        <taxon>Eukaryota</taxon>
        <taxon>Metazoa</taxon>
        <taxon>Ecdysozoa</taxon>
        <taxon>Arthropoda</taxon>
        <taxon>Hexapoda</taxon>
        <taxon>Insecta</taxon>
        <taxon>Pterygota</taxon>
        <taxon>Neoptera</taxon>
        <taxon>Paraneoptera</taxon>
        <taxon>Hemiptera</taxon>
        <taxon>Sternorrhyncha</taxon>
        <taxon>Aphidomorpha</taxon>
        <taxon>Aphidoidea</taxon>
        <taxon>Aphididae</taxon>
        <taxon>Aphidini</taxon>
        <taxon>Aphis</taxon>
        <taxon>Aphis</taxon>
    </lineage>
</organism>
<dbReference type="SUPFAM" id="SSF90123">
    <property type="entry name" value="ABC transporter transmembrane region"/>
    <property type="match status" value="2"/>
</dbReference>
<evidence type="ECO:0000313" key="12">
    <source>
        <dbReference type="Proteomes" id="UP000475862"/>
    </source>
</evidence>
<dbReference type="GO" id="GO:0016887">
    <property type="term" value="F:ATP hydrolysis activity"/>
    <property type="evidence" value="ECO:0007669"/>
    <property type="project" value="InterPro"/>
</dbReference>
<evidence type="ECO:0000259" key="10">
    <source>
        <dbReference type="PROSITE" id="PS50929"/>
    </source>
</evidence>
<feature type="transmembrane region" description="Helical" evidence="8">
    <location>
        <begin position="920"/>
        <end position="952"/>
    </location>
</feature>
<keyword evidence="12" id="KW-1185">Reference proteome</keyword>
<dbReference type="GO" id="GO:0005524">
    <property type="term" value="F:ATP binding"/>
    <property type="evidence" value="ECO:0007669"/>
    <property type="project" value="UniProtKB-KW"/>
</dbReference>
<dbReference type="Proteomes" id="UP000475862">
    <property type="component" value="Unassembled WGS sequence"/>
</dbReference>
<dbReference type="InterPro" id="IPR003593">
    <property type="entry name" value="AAA+_ATPase"/>
</dbReference>
<dbReference type="Pfam" id="PF00005">
    <property type="entry name" value="ABC_tran"/>
    <property type="match status" value="2"/>
</dbReference>
<dbReference type="InterPro" id="IPR011527">
    <property type="entry name" value="ABC1_TM_dom"/>
</dbReference>
<evidence type="ECO:0000256" key="5">
    <source>
        <dbReference type="ARBA" id="ARBA00022840"/>
    </source>
</evidence>
<feature type="transmembrane region" description="Helical" evidence="8">
    <location>
        <begin position="98"/>
        <end position="120"/>
    </location>
</feature>
<feature type="transmembrane region" description="Helical" evidence="8">
    <location>
        <begin position="1049"/>
        <end position="1071"/>
    </location>
</feature>
<dbReference type="EMBL" id="VYZN01000009">
    <property type="protein sequence ID" value="KAE9542595.1"/>
    <property type="molecule type" value="Genomic_DNA"/>
</dbReference>
<feature type="domain" description="ABC transporter" evidence="9">
    <location>
        <begin position="446"/>
        <end position="669"/>
    </location>
</feature>
<keyword evidence="6 8" id="KW-1133">Transmembrane helix</keyword>
<evidence type="ECO:0000256" key="7">
    <source>
        <dbReference type="ARBA" id="ARBA00023136"/>
    </source>
</evidence>
<feature type="transmembrane region" description="Helical" evidence="8">
    <location>
        <begin position="140"/>
        <end position="161"/>
    </location>
</feature>
<keyword evidence="2" id="KW-0813">Transport</keyword>
<dbReference type="InterPro" id="IPR003439">
    <property type="entry name" value="ABC_transporter-like_ATP-bd"/>
</dbReference>
<evidence type="ECO:0000256" key="6">
    <source>
        <dbReference type="ARBA" id="ARBA00022989"/>
    </source>
</evidence>
<evidence type="ECO:0000313" key="11">
    <source>
        <dbReference type="EMBL" id="KAE9542595.1"/>
    </source>
</evidence>
<dbReference type="Pfam" id="PF00664">
    <property type="entry name" value="ABC_membrane"/>
    <property type="match status" value="3"/>
</dbReference>
<keyword evidence="5" id="KW-0067">ATP-binding</keyword>
<feature type="transmembrane region" description="Helical" evidence="8">
    <location>
        <begin position="241"/>
        <end position="260"/>
    </location>
</feature>
<dbReference type="SUPFAM" id="SSF52540">
    <property type="entry name" value="P-loop containing nucleoside triphosphate hydrolases"/>
    <property type="match status" value="2"/>
</dbReference>
<dbReference type="InterPro" id="IPR036640">
    <property type="entry name" value="ABC1_TM_sf"/>
</dbReference>
<dbReference type="FunFam" id="1.20.1560.10:FF:000026">
    <property type="entry name" value="Multidrug resistance-associated protein lethal(2)03659"/>
    <property type="match status" value="1"/>
</dbReference>
<comment type="subcellular location">
    <subcellularLocation>
        <location evidence="1">Membrane</location>
        <topology evidence="1">Multi-pass membrane protein</topology>
    </subcellularLocation>
</comment>
<feature type="transmembrane region" description="Helical" evidence="8">
    <location>
        <begin position="316"/>
        <end position="332"/>
    </location>
</feature>
<feature type="domain" description="ABC transmembrane type-1" evidence="10">
    <location>
        <begin position="101"/>
        <end position="372"/>
    </location>
</feature>
<feature type="domain" description="ABC transporter" evidence="9">
    <location>
        <begin position="1119"/>
        <end position="1350"/>
    </location>
</feature>
<evidence type="ECO:0000256" key="1">
    <source>
        <dbReference type="ARBA" id="ARBA00004141"/>
    </source>
</evidence>
<evidence type="ECO:0008006" key="13">
    <source>
        <dbReference type="Google" id="ProtNLM"/>
    </source>
</evidence>
<feature type="transmembrane region" description="Helical" evidence="8">
    <location>
        <begin position="213"/>
        <end position="235"/>
    </location>
</feature>
<dbReference type="CDD" id="cd03244">
    <property type="entry name" value="ABCC_MRP_domain2"/>
    <property type="match status" value="1"/>
</dbReference>
<dbReference type="PROSITE" id="PS50929">
    <property type="entry name" value="ABC_TM1F"/>
    <property type="match status" value="2"/>
</dbReference>
<dbReference type="InterPro" id="IPR017871">
    <property type="entry name" value="ABC_transporter-like_CS"/>
</dbReference>
<sequence>MNRFTTDENGEIKRPFNPKCNANIFEFATYSWMLNLFKTGQTRELVETDLYTTLDDQLSSSLGDKLEKEWQLELINAYSANRKPSLIRAFLKLFGYKYLSIGFLFAMNDIVFKVSRPLLVSGFLAYFNPDGSTTTDLNHAYIYATGIVFTLLMTMILQHLGNEKNLEYAMKMRVSSSSLIYRKALRLSQKSLDETTVGKVINLISNDVSRFDLAVTTIHFIWIGPLTTIVVTYFLWQEIGVSSLIGISAFLFFIPLQYWLGQKISQTRLKTAKMTDKRICLMNEVISGIQVIKMYTWEKPFAELIKCIRKKEIKQIQSTLFLGIMTLSFQVVQTRLQLLISLISFLLLGNNISIRKVFVVIAFYTVLQQPMTKYFGRGLTQLAELKICLKRIENFMLLEEKDSEIPSTSKSYKSLRNGVRESPESEIITENIDVKKNTRYSNSISIGISNATAKWIDDQTYNTLENINLNILPGSLVAIIGPVGSGKSSLVQVILHELPVSEGKISVNGVVSYASQEPWIFAGTVKHNILFGSPLDEERYKQVLSICALKTDLKQFQHGDRTMVGERGITLSGGQRARINLARAIYKQADIYLLDDPLSAVDTKVGRHLFEKCIKDFLKEKTCVLITHQVQYLTDVGQIILMNNGSIVAEGSIQELQASNLEFTKSLESSNDTGINDLQNDTNKSLNLVSNSLGSNKSISSSHNDVQINRIPAVKSKNPNKSRSSGSVSINVYLSYLSAGGSVLKVFFVLFGFILTQVLTTGGDYWISFWANLEQNYTSYNNVSNSNGTLPSSDLIGSLLFTSNFRQNCMIVYTVIIIFSIITVIVRGTSYTSFCMRTSINVHNQMFDSFITTTMWFFNNKSSGDMLNRFTKDIGTVDEYLPFVIMDWLQVNIKYFILNDTILTVSRGLTEGVQYRQYHLFMLFLGVIFIVGYVNIYLMVPAFIMVTIFYYLRVFYLPTSRGIKKLEGDTRSPIFAHMKETLQGITTIRSCKVEQILINEFDKHQDLHSSAWDLFLCANQAFGFWLDLFSVVYIGIVIFSFFGVEKDNFGGNVGLTITQTITLTSIIQWGIRQISVLENLMTSFERVLEYTDLPQEDNFQSPSEKTPPKGWPFLGKIEFRNFNLRYDLDSPYVLKNLNVQIQPMEKVGIVGRTGAGKSSFIGAMFRFALNEGSILIDNIEIHDLGLHDLRSKFSIIPQEPVLFSGTMRSNLDPFDEYPDMVLWNALDEVELKTVAESLPAGLNSKISAFGSNFSVGQRQLLCLARAIIRNNKIILLDEATANVDPQTDALIQYTIKNKFKSCTVLTIAHRLNTIMDSGRVLVMDAGTVVEFDHPHNLLKNKDGFLYKMVEQTGIMTSELLHSMASKNFEGQTK</sequence>